<organism evidence="2">
    <name type="scientific">Lutzomyia longipalpis</name>
    <name type="common">Sand fly</name>
    <dbReference type="NCBI Taxonomy" id="7200"/>
    <lineage>
        <taxon>Eukaryota</taxon>
        <taxon>Metazoa</taxon>
        <taxon>Ecdysozoa</taxon>
        <taxon>Arthropoda</taxon>
        <taxon>Hexapoda</taxon>
        <taxon>Insecta</taxon>
        <taxon>Pterygota</taxon>
        <taxon>Neoptera</taxon>
        <taxon>Endopterygota</taxon>
        <taxon>Diptera</taxon>
        <taxon>Nematocera</taxon>
        <taxon>Psychodoidea</taxon>
        <taxon>Psychodidae</taxon>
        <taxon>Lutzomyia</taxon>
        <taxon>Lutzomyia</taxon>
    </lineage>
</organism>
<reference evidence="2" key="1">
    <citation type="journal article" date="2020" name="BMC">
        <title>Leishmania infection induces a limited differential gene expression in the sand fly midgut.</title>
        <authorList>
            <person name="Coutinho-Abreu I.V."/>
            <person name="Serafim T.D."/>
            <person name="Meneses C."/>
            <person name="Kamhawi S."/>
            <person name="Oliveira F."/>
            <person name="Valenzuela J.G."/>
        </authorList>
    </citation>
    <scope>NUCLEOTIDE SEQUENCE</scope>
    <source>
        <strain evidence="2">Jacobina</strain>
        <tissue evidence="2">Midgut</tissue>
    </source>
</reference>
<sequence length="91" mass="10736">MREKWRTFVFERILGMIVVTASATAPVLAPSHPDVAEGHQRTHQYVVHSPDHALEEWFNFGKHNRIFMIGREREDGEFMEKNGWKEKIWTS</sequence>
<feature type="signal peptide" evidence="1">
    <location>
        <begin position="1"/>
        <end position="23"/>
    </location>
</feature>
<feature type="chain" id="PRO_5028809656" evidence="1">
    <location>
        <begin position="24"/>
        <end position="91"/>
    </location>
</feature>
<dbReference type="AlphaFoldDB" id="A0A7G3APW0"/>
<proteinExistence type="predicted"/>
<keyword evidence="1" id="KW-0732">Signal</keyword>
<accession>A0A7G3APW0</accession>
<protein>
    <submittedName>
        <fullName evidence="2">Putative secreted protein</fullName>
    </submittedName>
</protein>
<evidence type="ECO:0000313" key="2">
    <source>
        <dbReference type="EMBL" id="MBC1173483.1"/>
    </source>
</evidence>
<name>A0A7G3APW0_LUTLO</name>
<evidence type="ECO:0000256" key="1">
    <source>
        <dbReference type="SAM" id="SignalP"/>
    </source>
</evidence>
<dbReference type="EMBL" id="GITU01004780">
    <property type="protein sequence ID" value="MBC1173483.1"/>
    <property type="molecule type" value="Transcribed_RNA"/>
</dbReference>